<organism evidence="1">
    <name type="scientific">Siphoviridae sp. ctOrJ23</name>
    <dbReference type="NCBI Taxonomy" id="2825481"/>
    <lineage>
        <taxon>Viruses</taxon>
        <taxon>Duplodnaviria</taxon>
        <taxon>Heunggongvirae</taxon>
        <taxon>Uroviricota</taxon>
        <taxon>Caudoviricetes</taxon>
    </lineage>
</organism>
<protein>
    <submittedName>
        <fullName evidence="1">Uncharacterized protein</fullName>
    </submittedName>
</protein>
<dbReference type="EMBL" id="BK015557">
    <property type="protein sequence ID" value="DAE12830.1"/>
    <property type="molecule type" value="Genomic_DNA"/>
</dbReference>
<proteinExistence type="predicted"/>
<accession>A0A8S5Q0I0</accession>
<sequence>MQPLIAKRTADGQFVTVQEPSAVQIDEKRTENLAKVLLEAMLRKEAQK</sequence>
<reference evidence="1" key="1">
    <citation type="journal article" date="2021" name="Proc. Natl. Acad. Sci. U.S.A.">
        <title>A Catalog of Tens of Thousands of Viruses from Human Metagenomes Reveals Hidden Associations with Chronic Diseases.</title>
        <authorList>
            <person name="Tisza M.J."/>
            <person name="Buck C.B."/>
        </authorList>
    </citation>
    <scope>NUCLEOTIDE SEQUENCE</scope>
    <source>
        <strain evidence="1">CtOrJ23</strain>
    </source>
</reference>
<name>A0A8S5Q0I0_9CAUD</name>
<evidence type="ECO:0000313" key="1">
    <source>
        <dbReference type="EMBL" id="DAE12830.1"/>
    </source>
</evidence>